<gene>
    <name evidence="1" type="ORF">Pla144_08060</name>
</gene>
<protein>
    <recommendedName>
        <fullName evidence="3">DUF4394 domain-containing protein</fullName>
    </recommendedName>
</protein>
<evidence type="ECO:0000313" key="1">
    <source>
        <dbReference type="EMBL" id="TWU30020.1"/>
    </source>
</evidence>
<evidence type="ECO:0008006" key="3">
    <source>
        <dbReference type="Google" id="ProtNLM"/>
    </source>
</evidence>
<accession>A0A5C6CZK3</accession>
<comment type="caution">
    <text evidence="1">The sequence shown here is derived from an EMBL/GenBank/DDBJ whole genome shotgun (WGS) entry which is preliminary data.</text>
</comment>
<dbReference type="SUPFAM" id="SSF63825">
    <property type="entry name" value="YWTD domain"/>
    <property type="match status" value="1"/>
</dbReference>
<reference evidence="1 2" key="1">
    <citation type="submission" date="2019-02" db="EMBL/GenBank/DDBJ databases">
        <title>Deep-cultivation of Planctomycetes and their phenomic and genomic characterization uncovers novel biology.</title>
        <authorList>
            <person name="Wiegand S."/>
            <person name="Jogler M."/>
            <person name="Boedeker C."/>
            <person name="Pinto D."/>
            <person name="Vollmers J."/>
            <person name="Rivas-Marin E."/>
            <person name="Kohn T."/>
            <person name="Peeters S.H."/>
            <person name="Heuer A."/>
            <person name="Rast P."/>
            <person name="Oberbeckmann S."/>
            <person name="Bunk B."/>
            <person name="Jeske O."/>
            <person name="Meyerdierks A."/>
            <person name="Storesund J.E."/>
            <person name="Kallscheuer N."/>
            <person name="Luecker S."/>
            <person name="Lage O.M."/>
            <person name="Pohl T."/>
            <person name="Merkel B.J."/>
            <person name="Hornburger P."/>
            <person name="Mueller R.-W."/>
            <person name="Bruemmer F."/>
            <person name="Labrenz M."/>
            <person name="Spormann A.M."/>
            <person name="Op Den Camp H."/>
            <person name="Overmann J."/>
            <person name="Amann R."/>
            <person name="Jetten M.S.M."/>
            <person name="Mascher T."/>
            <person name="Medema M.H."/>
            <person name="Devos D.P."/>
            <person name="Kaster A.-K."/>
            <person name="Ovreas L."/>
            <person name="Rohde M."/>
            <person name="Galperin M.Y."/>
            <person name="Jogler C."/>
        </authorList>
    </citation>
    <scope>NUCLEOTIDE SEQUENCE [LARGE SCALE GENOMIC DNA]</scope>
    <source>
        <strain evidence="1 2">Pla144</strain>
    </source>
</reference>
<dbReference type="EMBL" id="SJPS01000001">
    <property type="protein sequence ID" value="TWU30020.1"/>
    <property type="molecule type" value="Genomic_DNA"/>
</dbReference>
<dbReference type="Proteomes" id="UP000318437">
    <property type="component" value="Unassembled WGS sequence"/>
</dbReference>
<organism evidence="1 2">
    <name type="scientific">Bythopirellula polymerisocia</name>
    <dbReference type="NCBI Taxonomy" id="2528003"/>
    <lineage>
        <taxon>Bacteria</taxon>
        <taxon>Pseudomonadati</taxon>
        <taxon>Planctomycetota</taxon>
        <taxon>Planctomycetia</taxon>
        <taxon>Pirellulales</taxon>
        <taxon>Lacipirellulaceae</taxon>
        <taxon>Bythopirellula</taxon>
    </lineage>
</organism>
<keyword evidence="2" id="KW-1185">Reference proteome</keyword>
<proteinExistence type="predicted"/>
<dbReference type="AlphaFoldDB" id="A0A5C6CZK3"/>
<sequence length="289" mass="30437">MGATVQYLDALLVLFLEGDLFMSRCLELSICLSWIISSNSLLKASQLWGVDSGSRSTLTLVPIDLATGAVSAGSTLVTPQTAGADDMASDPLREPNLVWAVTTSFTTTQLVSINPFTSQLVSNIPLLSNSPVRALAIDPLTGSFYGATSTDLYVINKTTGVLKLVGPTTISVERALGFDSQGNLFGIANDKDLMSVSTLSGAANFVATLNLTRMEDIAVDPATGIMHGLGFGYSLYKINLTNGNLTNVGPSLTRPAGMAFTNIPEPTAAAMSLLSILVVAVRFPKRRRG</sequence>
<name>A0A5C6CZK3_9BACT</name>
<evidence type="ECO:0000313" key="2">
    <source>
        <dbReference type="Proteomes" id="UP000318437"/>
    </source>
</evidence>